<evidence type="ECO:0000313" key="8">
    <source>
        <dbReference type="EMBL" id="NVE94846.1"/>
    </source>
</evidence>
<sequence length="307" mass="33208">MASIWPKDEKLGLAVSGGPDSLALLVMAHAARPGMVEAASVDHGLRQESQAECKAVHTLCDELGVSHKILRVDVPAGNLQDGARAARYAALKGWMSERGLRLLATAHHADDQAETLLMRLNRASGLAGLAAIRPSRMLDENTDPNDASAARLIRPLLGWRKAELEAVVSTAGVEPARDPSNRDPQFDRVRMRDALAEAEWLDPLSIASSAKHLSEALEGLEWAAAREWDEQIETRDEGLLYSPTAPRAVQLLVLERAFRELGGSPRGGAIGALRDRLVTGEGGNLAGVLVSIEGESWRLRREPPRQT</sequence>
<comment type="caution">
    <text evidence="8">The sequence shown here is derived from an EMBL/GenBank/DDBJ whole genome shotgun (WGS) entry which is preliminary data.</text>
</comment>
<comment type="catalytic activity">
    <reaction evidence="5 6">
        <text>cytidine(34) in tRNA(Ile2) + L-lysine + ATP = lysidine(34) in tRNA(Ile2) + AMP + diphosphate + H(+)</text>
        <dbReference type="Rhea" id="RHEA:43744"/>
        <dbReference type="Rhea" id="RHEA-COMP:10625"/>
        <dbReference type="Rhea" id="RHEA-COMP:10670"/>
        <dbReference type="ChEBI" id="CHEBI:15378"/>
        <dbReference type="ChEBI" id="CHEBI:30616"/>
        <dbReference type="ChEBI" id="CHEBI:32551"/>
        <dbReference type="ChEBI" id="CHEBI:33019"/>
        <dbReference type="ChEBI" id="CHEBI:82748"/>
        <dbReference type="ChEBI" id="CHEBI:83665"/>
        <dbReference type="ChEBI" id="CHEBI:456215"/>
        <dbReference type="EC" id="6.3.4.19"/>
    </reaction>
</comment>
<dbReference type="NCBIfam" id="TIGR02432">
    <property type="entry name" value="lysidine_TilS_N"/>
    <property type="match status" value="1"/>
</dbReference>
<evidence type="ECO:0000256" key="3">
    <source>
        <dbReference type="ARBA" id="ARBA00022741"/>
    </source>
</evidence>
<evidence type="ECO:0000259" key="7">
    <source>
        <dbReference type="Pfam" id="PF01171"/>
    </source>
</evidence>
<dbReference type="Gene3D" id="3.40.50.620">
    <property type="entry name" value="HUPs"/>
    <property type="match status" value="1"/>
</dbReference>
<dbReference type="InterPro" id="IPR014729">
    <property type="entry name" value="Rossmann-like_a/b/a_fold"/>
</dbReference>
<accession>A0A850HCZ6</accession>
<comment type="similarity">
    <text evidence="6">Belongs to the tRNA(Ile)-lysidine synthase family.</text>
</comment>
<dbReference type="CDD" id="cd01992">
    <property type="entry name" value="TilS_N"/>
    <property type="match status" value="1"/>
</dbReference>
<feature type="domain" description="tRNA(Ile)-lysidine/2-thiocytidine synthase N-terminal" evidence="7">
    <location>
        <begin position="12"/>
        <end position="193"/>
    </location>
</feature>
<proteinExistence type="inferred from homology"/>
<dbReference type="GO" id="GO:0006400">
    <property type="term" value="P:tRNA modification"/>
    <property type="evidence" value="ECO:0007669"/>
    <property type="project" value="UniProtKB-UniRule"/>
</dbReference>
<evidence type="ECO:0000256" key="1">
    <source>
        <dbReference type="ARBA" id="ARBA00022598"/>
    </source>
</evidence>
<keyword evidence="4 6" id="KW-0067">ATP-binding</keyword>
<keyword evidence="3 6" id="KW-0547">Nucleotide-binding</keyword>
<comment type="domain">
    <text evidence="6">The N-terminal region contains the highly conserved SGGXDS motif, predicted to be a P-loop motif involved in ATP binding.</text>
</comment>
<dbReference type="Proteomes" id="UP000546031">
    <property type="component" value="Unassembled WGS sequence"/>
</dbReference>
<dbReference type="InterPro" id="IPR011063">
    <property type="entry name" value="TilS/TtcA_N"/>
</dbReference>
<comment type="function">
    <text evidence="6">Ligates lysine onto the cytidine present at position 34 of the AUA codon-specific tRNA(Ile) that contains the anticodon CAU, in an ATP-dependent manner. Cytidine is converted to lysidine, thus changing the amino acid specificity of the tRNA from methionine to isoleucine.</text>
</comment>
<name>A0A850HCZ6_9SPHN</name>
<dbReference type="AlphaFoldDB" id="A0A850HCZ6"/>
<evidence type="ECO:0000313" key="9">
    <source>
        <dbReference type="Proteomes" id="UP000546031"/>
    </source>
</evidence>
<keyword evidence="6" id="KW-0963">Cytoplasm</keyword>
<keyword evidence="2 6" id="KW-0819">tRNA processing</keyword>
<keyword evidence="9" id="KW-1185">Reference proteome</keyword>
<dbReference type="PANTHER" id="PTHR43033:SF5">
    <property type="entry name" value="TRNA(ILE)-LYSIDINE SYNTHETASE"/>
    <property type="match status" value="1"/>
</dbReference>
<dbReference type="InterPro" id="IPR012795">
    <property type="entry name" value="tRNA_Ile_lys_synt_N"/>
</dbReference>
<dbReference type="GO" id="GO:0005737">
    <property type="term" value="C:cytoplasm"/>
    <property type="evidence" value="ECO:0007669"/>
    <property type="project" value="UniProtKB-SubCell"/>
</dbReference>
<dbReference type="GO" id="GO:0005524">
    <property type="term" value="F:ATP binding"/>
    <property type="evidence" value="ECO:0007669"/>
    <property type="project" value="UniProtKB-UniRule"/>
</dbReference>
<evidence type="ECO:0000256" key="2">
    <source>
        <dbReference type="ARBA" id="ARBA00022694"/>
    </source>
</evidence>
<dbReference type="EMBL" id="JABWTA010000001">
    <property type="protein sequence ID" value="NVE94846.1"/>
    <property type="molecule type" value="Genomic_DNA"/>
</dbReference>
<organism evidence="8 9">
    <name type="scientific">Altererythrobacter lutimaris</name>
    <dbReference type="NCBI Taxonomy" id="2743979"/>
    <lineage>
        <taxon>Bacteria</taxon>
        <taxon>Pseudomonadati</taxon>
        <taxon>Pseudomonadota</taxon>
        <taxon>Alphaproteobacteria</taxon>
        <taxon>Sphingomonadales</taxon>
        <taxon>Erythrobacteraceae</taxon>
        <taxon>Altererythrobacter</taxon>
    </lineage>
</organism>
<dbReference type="RefSeq" id="WP_176273079.1">
    <property type="nucleotide sequence ID" value="NZ_JABWTA010000001.1"/>
</dbReference>
<dbReference type="EC" id="6.3.4.19" evidence="6"/>
<dbReference type="SUPFAM" id="SSF52402">
    <property type="entry name" value="Adenine nucleotide alpha hydrolases-like"/>
    <property type="match status" value="1"/>
</dbReference>
<dbReference type="InterPro" id="IPR012094">
    <property type="entry name" value="tRNA_Ile_lys_synt"/>
</dbReference>
<reference evidence="8 9" key="1">
    <citation type="submission" date="2020-06" db="EMBL/GenBank/DDBJ databases">
        <title>Altererythrobacter lutimaris sp. nov., a marine bacterium isolated from a tidal flat.</title>
        <authorList>
            <person name="Kim D."/>
            <person name="Yoo Y."/>
            <person name="Kim J.-J."/>
        </authorList>
    </citation>
    <scope>NUCLEOTIDE SEQUENCE [LARGE SCALE GENOMIC DNA]</scope>
    <source>
        <strain evidence="8 9">JGD-16</strain>
    </source>
</reference>
<dbReference type="HAMAP" id="MF_01161">
    <property type="entry name" value="tRNA_Ile_lys_synt"/>
    <property type="match status" value="1"/>
</dbReference>
<evidence type="ECO:0000256" key="6">
    <source>
        <dbReference type="HAMAP-Rule" id="MF_01161"/>
    </source>
</evidence>
<evidence type="ECO:0000256" key="4">
    <source>
        <dbReference type="ARBA" id="ARBA00022840"/>
    </source>
</evidence>
<evidence type="ECO:0000256" key="5">
    <source>
        <dbReference type="ARBA" id="ARBA00048539"/>
    </source>
</evidence>
<dbReference type="Pfam" id="PF01171">
    <property type="entry name" value="ATP_bind_3"/>
    <property type="match status" value="1"/>
</dbReference>
<comment type="subcellular location">
    <subcellularLocation>
        <location evidence="6">Cytoplasm</location>
    </subcellularLocation>
</comment>
<dbReference type="GO" id="GO:0032267">
    <property type="term" value="F:tRNA(Ile)-lysidine synthase activity"/>
    <property type="evidence" value="ECO:0007669"/>
    <property type="project" value="UniProtKB-EC"/>
</dbReference>
<gene>
    <name evidence="6 8" type="primary">tilS</name>
    <name evidence="8" type="ORF">HUO12_08030</name>
</gene>
<feature type="binding site" evidence="6">
    <location>
        <begin position="16"/>
        <end position="21"/>
    </location>
    <ligand>
        <name>ATP</name>
        <dbReference type="ChEBI" id="CHEBI:30616"/>
    </ligand>
</feature>
<dbReference type="PANTHER" id="PTHR43033">
    <property type="entry name" value="TRNA(ILE)-LYSIDINE SYNTHASE-RELATED"/>
    <property type="match status" value="1"/>
</dbReference>
<keyword evidence="1 6" id="KW-0436">Ligase</keyword>
<protein>
    <recommendedName>
        <fullName evidence="6">tRNA(Ile)-lysidine synthase</fullName>
        <ecNumber evidence="6">6.3.4.19</ecNumber>
    </recommendedName>
    <alternativeName>
        <fullName evidence="6">tRNA(Ile)-2-lysyl-cytidine synthase</fullName>
    </alternativeName>
    <alternativeName>
        <fullName evidence="6">tRNA(Ile)-lysidine synthetase</fullName>
    </alternativeName>
</protein>